<reference evidence="2" key="1">
    <citation type="journal article" date="2017" name="Nature">
        <title>The sunflower genome provides insights into oil metabolism, flowering and Asterid evolution.</title>
        <authorList>
            <person name="Badouin H."/>
            <person name="Gouzy J."/>
            <person name="Grassa C.J."/>
            <person name="Murat F."/>
            <person name="Staton S.E."/>
            <person name="Cottret L."/>
            <person name="Lelandais-Briere C."/>
            <person name="Owens G.L."/>
            <person name="Carrere S."/>
            <person name="Mayjonade B."/>
            <person name="Legrand L."/>
            <person name="Gill N."/>
            <person name="Kane N.C."/>
            <person name="Bowers J.E."/>
            <person name="Hubner S."/>
            <person name="Bellec A."/>
            <person name="Berard A."/>
            <person name="Berges H."/>
            <person name="Blanchet N."/>
            <person name="Boniface M.C."/>
            <person name="Brunel D."/>
            <person name="Catrice O."/>
            <person name="Chaidir N."/>
            <person name="Claudel C."/>
            <person name="Donnadieu C."/>
            <person name="Faraut T."/>
            <person name="Fievet G."/>
            <person name="Helmstetter N."/>
            <person name="King M."/>
            <person name="Knapp S.J."/>
            <person name="Lai Z."/>
            <person name="Le Paslier M.C."/>
            <person name="Lippi Y."/>
            <person name="Lorenzon L."/>
            <person name="Mandel J.R."/>
            <person name="Marage G."/>
            <person name="Marchand G."/>
            <person name="Marquand E."/>
            <person name="Bret-Mestries E."/>
            <person name="Morien E."/>
            <person name="Nambeesan S."/>
            <person name="Nguyen T."/>
            <person name="Pegot-Espagnet P."/>
            <person name="Pouilly N."/>
            <person name="Raftis F."/>
            <person name="Sallet E."/>
            <person name="Schiex T."/>
            <person name="Thomas J."/>
            <person name="Vandecasteele C."/>
            <person name="Vares D."/>
            <person name="Vear F."/>
            <person name="Vautrin S."/>
            <person name="Crespi M."/>
            <person name="Mangin B."/>
            <person name="Burke J.M."/>
            <person name="Salse J."/>
            <person name="Munos S."/>
            <person name="Vincourt P."/>
            <person name="Rieseberg L.H."/>
            <person name="Langlade N.B."/>
        </authorList>
    </citation>
    <scope>NUCLEOTIDE SEQUENCE</scope>
    <source>
        <tissue evidence="2">Leaves</tissue>
    </source>
</reference>
<organism evidence="2 3">
    <name type="scientific">Helianthus annuus</name>
    <name type="common">Common sunflower</name>
    <dbReference type="NCBI Taxonomy" id="4232"/>
    <lineage>
        <taxon>Eukaryota</taxon>
        <taxon>Viridiplantae</taxon>
        <taxon>Streptophyta</taxon>
        <taxon>Embryophyta</taxon>
        <taxon>Tracheophyta</taxon>
        <taxon>Spermatophyta</taxon>
        <taxon>Magnoliopsida</taxon>
        <taxon>eudicotyledons</taxon>
        <taxon>Gunneridae</taxon>
        <taxon>Pentapetalae</taxon>
        <taxon>asterids</taxon>
        <taxon>campanulids</taxon>
        <taxon>Asterales</taxon>
        <taxon>Asteraceae</taxon>
        <taxon>Asteroideae</taxon>
        <taxon>Heliantheae alliance</taxon>
        <taxon>Heliantheae</taxon>
        <taxon>Helianthus</taxon>
    </lineage>
</organism>
<keyword evidence="3" id="KW-1185">Reference proteome</keyword>
<accession>A0A9K3DHH0</accession>
<dbReference type="AlphaFoldDB" id="A0A9K3DHH0"/>
<comment type="caution">
    <text evidence="2">The sequence shown here is derived from an EMBL/GenBank/DDBJ whole genome shotgun (WGS) entry which is preliminary data.</text>
</comment>
<proteinExistence type="predicted"/>
<gene>
    <name evidence="2" type="ORF">HanXRQr2_Chr17g0802221</name>
</gene>
<dbReference type="Gramene" id="mRNA:HanXRQr2_Chr17g0802221">
    <property type="protein sequence ID" value="mRNA:HanXRQr2_Chr17g0802221"/>
    <property type="gene ID" value="HanXRQr2_Chr17g0802221"/>
</dbReference>
<evidence type="ECO:0000313" key="2">
    <source>
        <dbReference type="EMBL" id="KAF5755386.1"/>
    </source>
</evidence>
<reference evidence="2" key="2">
    <citation type="submission" date="2020-06" db="EMBL/GenBank/DDBJ databases">
        <title>Helianthus annuus Genome sequencing and assembly Release 2.</title>
        <authorList>
            <person name="Gouzy J."/>
            <person name="Langlade N."/>
            <person name="Munos S."/>
        </authorList>
    </citation>
    <scope>NUCLEOTIDE SEQUENCE</scope>
    <source>
        <tissue evidence="2">Leaves</tissue>
    </source>
</reference>
<sequence length="243" mass="28554">MAPKRKSSKEVAESSNKKPSWGSKKLSDIEKNWRPQLYREKLEDVKSEEILVPERKTELDDFRHFGLVEGFERLGWLAALTFNNKDNPEVYQEEIIEWMSTLRKVEGDNHPWDTKLIGTVNKTEVTMSMKSLLKIAPFDTLPQAQYETHPDNYICLDIKQAKGPEWAEMLETLFEVPLEQFSESMPLKASDLKPLPRLISKIFTWNIIPRRSDKAKVRHCDYTKDRAFHRFLQISIGKRRIYL</sequence>
<dbReference type="EMBL" id="MNCJ02000332">
    <property type="protein sequence ID" value="KAF5755386.1"/>
    <property type="molecule type" value="Genomic_DNA"/>
</dbReference>
<dbReference type="Proteomes" id="UP000215914">
    <property type="component" value="Unassembled WGS sequence"/>
</dbReference>
<feature type="region of interest" description="Disordered" evidence="1">
    <location>
        <begin position="1"/>
        <end position="27"/>
    </location>
</feature>
<name>A0A9K3DHH0_HELAN</name>
<evidence type="ECO:0000313" key="3">
    <source>
        <dbReference type="Proteomes" id="UP000215914"/>
    </source>
</evidence>
<evidence type="ECO:0000256" key="1">
    <source>
        <dbReference type="SAM" id="MobiDB-lite"/>
    </source>
</evidence>
<protein>
    <submittedName>
        <fullName evidence="2">Uncharacterized protein</fullName>
    </submittedName>
</protein>